<evidence type="ECO:0000256" key="1">
    <source>
        <dbReference type="ARBA" id="ARBA00010996"/>
    </source>
</evidence>
<evidence type="ECO:0000256" key="2">
    <source>
        <dbReference type="SAM" id="Phobius"/>
    </source>
</evidence>
<keyword evidence="5" id="KW-1185">Reference proteome</keyword>
<name>A0AA48KC92_9BACT</name>
<keyword evidence="3" id="KW-0732">Signal</keyword>
<reference evidence="4" key="1">
    <citation type="journal article" date="2023" name="Int. J. Syst. Evol. Microbiol.">
        <title>Mesoterricola silvestris gen. nov., sp. nov., Mesoterricola sediminis sp. nov., Geothrix oryzae sp. nov., Geothrix edaphica sp. nov., Geothrix rubra sp. nov., and Geothrix limicola sp. nov., six novel members of Acidobacteriota isolated from soils.</title>
        <authorList>
            <person name="Itoh H."/>
            <person name="Sugisawa Y."/>
            <person name="Mise K."/>
            <person name="Xu Z."/>
            <person name="Kuniyasu M."/>
            <person name="Ushijima N."/>
            <person name="Kawano K."/>
            <person name="Kobayashi E."/>
            <person name="Shiratori Y."/>
            <person name="Masuda Y."/>
            <person name="Senoo K."/>
        </authorList>
    </citation>
    <scope>NUCLEOTIDE SEQUENCE</scope>
    <source>
        <strain evidence="4">W786</strain>
    </source>
</reference>
<dbReference type="CDD" id="cd02968">
    <property type="entry name" value="SCO"/>
    <property type="match status" value="1"/>
</dbReference>
<comment type="similarity">
    <text evidence="1">Belongs to the SCO1/2 family.</text>
</comment>
<dbReference type="PANTHER" id="PTHR12151">
    <property type="entry name" value="ELECTRON TRANSPORT PROTIN SCO1/SENC FAMILY MEMBER"/>
    <property type="match status" value="1"/>
</dbReference>
<accession>A0AA48KC92</accession>
<evidence type="ECO:0000313" key="5">
    <source>
        <dbReference type="Proteomes" id="UP001228113"/>
    </source>
</evidence>
<dbReference type="AlphaFoldDB" id="A0AA48KC92"/>
<feature type="chain" id="PRO_5041444408" description="SCO family protein" evidence="3">
    <location>
        <begin position="19"/>
        <end position="248"/>
    </location>
</feature>
<evidence type="ECO:0000256" key="3">
    <source>
        <dbReference type="SAM" id="SignalP"/>
    </source>
</evidence>
<dbReference type="KEGG" id="msea:METESE_07880"/>
<keyword evidence="2" id="KW-0472">Membrane</keyword>
<evidence type="ECO:0008006" key="6">
    <source>
        <dbReference type="Google" id="ProtNLM"/>
    </source>
</evidence>
<evidence type="ECO:0000313" key="4">
    <source>
        <dbReference type="EMBL" id="BDU75830.1"/>
    </source>
</evidence>
<feature type="transmembrane region" description="Helical" evidence="2">
    <location>
        <begin position="222"/>
        <end position="240"/>
    </location>
</feature>
<sequence length="248" mass="27072">MKHVLLPALLLMSLPARASLGVDERPGAQVPVELILRDEEGRPVVLGSLLDKPVLLTLNYFRCAGVCTPQLNGLVDALARSPGEPGDRFHVLTVSFDPRDTPDVARRKRDNYLQQIPRAVDPASWRFLTGDAAATRALADAVGFRFEAQGEDFAHPAVVTVLAPGGRVSRYLYGLTYLPAELQMAAQEAAGGRTGPTVAKALSICFRYDPAARRDVFSLTRFFGIVGVTGFLVFMITLAIQGRRRRRT</sequence>
<dbReference type="InterPro" id="IPR036249">
    <property type="entry name" value="Thioredoxin-like_sf"/>
</dbReference>
<protein>
    <recommendedName>
        <fullName evidence="6">SCO family protein</fullName>
    </recommendedName>
</protein>
<keyword evidence="2" id="KW-0812">Transmembrane</keyword>
<dbReference type="Gene3D" id="3.40.30.10">
    <property type="entry name" value="Glutaredoxin"/>
    <property type="match status" value="1"/>
</dbReference>
<organism evidence="4 5">
    <name type="scientific">Mesoterricola sediminis</name>
    <dbReference type="NCBI Taxonomy" id="2927980"/>
    <lineage>
        <taxon>Bacteria</taxon>
        <taxon>Pseudomonadati</taxon>
        <taxon>Acidobacteriota</taxon>
        <taxon>Holophagae</taxon>
        <taxon>Holophagales</taxon>
        <taxon>Holophagaceae</taxon>
        <taxon>Mesoterricola</taxon>
    </lineage>
</organism>
<feature type="signal peptide" evidence="3">
    <location>
        <begin position="1"/>
        <end position="18"/>
    </location>
</feature>
<dbReference type="Pfam" id="PF02630">
    <property type="entry name" value="SCO1-SenC"/>
    <property type="match status" value="1"/>
</dbReference>
<dbReference type="InterPro" id="IPR003782">
    <property type="entry name" value="SCO1/SenC"/>
</dbReference>
<gene>
    <name evidence="4" type="ORF">METESE_07880</name>
</gene>
<dbReference type="EMBL" id="AP027081">
    <property type="protein sequence ID" value="BDU75830.1"/>
    <property type="molecule type" value="Genomic_DNA"/>
</dbReference>
<dbReference type="RefSeq" id="WP_316411126.1">
    <property type="nucleotide sequence ID" value="NZ_AP027081.1"/>
</dbReference>
<proteinExistence type="inferred from homology"/>
<dbReference type="PANTHER" id="PTHR12151:SF8">
    <property type="entry name" value="THIOREDOXIN DOMAIN-CONTAINING PROTEIN"/>
    <property type="match status" value="1"/>
</dbReference>
<keyword evidence="2" id="KW-1133">Transmembrane helix</keyword>
<dbReference type="Proteomes" id="UP001228113">
    <property type="component" value="Chromosome"/>
</dbReference>
<dbReference type="SUPFAM" id="SSF52833">
    <property type="entry name" value="Thioredoxin-like"/>
    <property type="match status" value="1"/>
</dbReference>